<dbReference type="InterPro" id="IPR036390">
    <property type="entry name" value="WH_DNA-bd_sf"/>
</dbReference>
<dbReference type="InterPro" id="IPR036388">
    <property type="entry name" value="WH-like_DNA-bd_sf"/>
</dbReference>
<keyword evidence="2" id="KW-1185">Reference proteome</keyword>
<dbReference type="Gene3D" id="1.10.10.10">
    <property type="entry name" value="Winged helix-like DNA-binding domain superfamily/Winged helix DNA-binding domain"/>
    <property type="match status" value="1"/>
</dbReference>
<organism evidence="1 2">
    <name type="scientific">Methanothrix thermoacetophila (strain DSM 6194 / JCM 14653 / NBRC 101360 / PT)</name>
    <name type="common">Methanosaeta thermophila</name>
    <dbReference type="NCBI Taxonomy" id="349307"/>
    <lineage>
        <taxon>Archaea</taxon>
        <taxon>Methanobacteriati</taxon>
        <taxon>Methanobacteriota</taxon>
        <taxon>Stenosarchaea group</taxon>
        <taxon>Methanomicrobia</taxon>
        <taxon>Methanotrichales</taxon>
        <taxon>Methanotrichaceae</taxon>
        <taxon>Methanothrix</taxon>
    </lineage>
</organism>
<gene>
    <name evidence="1" type="ordered locus">Mthe_0891</name>
</gene>
<name>A0B7K5_METTP</name>
<dbReference type="OrthoDB" id="229881at2157"/>
<reference evidence="1 2" key="1">
    <citation type="submission" date="2006-10" db="EMBL/GenBank/DDBJ databases">
        <title>Complete sequence of Methanosaeta thermophila PT.</title>
        <authorList>
            <consortium name="US DOE Joint Genome Institute"/>
            <person name="Copeland A."/>
            <person name="Lucas S."/>
            <person name="Lapidus A."/>
            <person name="Barry K."/>
            <person name="Detter J.C."/>
            <person name="Glavina del Rio T."/>
            <person name="Hammon N."/>
            <person name="Israni S."/>
            <person name="Pitluck S."/>
            <person name="Chain P."/>
            <person name="Malfatti S."/>
            <person name="Shin M."/>
            <person name="Vergez L."/>
            <person name="Schmutz J."/>
            <person name="Larimer F."/>
            <person name="Land M."/>
            <person name="Hauser L."/>
            <person name="Kyrpides N."/>
            <person name="Kim E."/>
            <person name="Smith K.S."/>
            <person name="Ingram-Smith C."/>
            <person name="Richardson P."/>
        </authorList>
    </citation>
    <scope>NUCLEOTIDE SEQUENCE [LARGE SCALE GENOMIC DNA]</scope>
    <source>
        <strain evidence="2">DSM 6194 / JCM 14653 / NBRC 101360 / PT</strain>
    </source>
</reference>
<dbReference type="KEGG" id="mtp:Mthe_0891"/>
<evidence type="ECO:0008006" key="3">
    <source>
        <dbReference type="Google" id="ProtNLM"/>
    </source>
</evidence>
<dbReference type="HOGENOM" id="CLU_152992_0_0_2"/>
<dbReference type="AlphaFoldDB" id="A0B7K5"/>
<dbReference type="STRING" id="349307.Mthe_0891"/>
<dbReference type="EMBL" id="CP000477">
    <property type="protein sequence ID" value="ABK14679.1"/>
    <property type="molecule type" value="Genomic_DNA"/>
</dbReference>
<evidence type="ECO:0000313" key="1">
    <source>
        <dbReference type="EMBL" id="ABK14679.1"/>
    </source>
</evidence>
<proteinExistence type="predicted"/>
<dbReference type="Pfam" id="PF13412">
    <property type="entry name" value="HTH_24"/>
    <property type="match status" value="1"/>
</dbReference>
<accession>A0B7K5</accession>
<dbReference type="Proteomes" id="UP000000674">
    <property type="component" value="Chromosome"/>
</dbReference>
<evidence type="ECO:0000313" key="2">
    <source>
        <dbReference type="Proteomes" id="UP000000674"/>
    </source>
</evidence>
<protein>
    <recommendedName>
        <fullName evidence="3">Transcriptional regulator</fullName>
    </recommendedName>
</protein>
<dbReference type="SUPFAM" id="SSF46785">
    <property type="entry name" value="Winged helix' DNA-binding domain"/>
    <property type="match status" value="1"/>
</dbReference>
<sequence length="104" mass="11765">MLAEKVTSELDMLKRHLIILKCVVENEPIGILKLAEETKIPSHKVRYSLRVLEQEGLIAASAPGAITTSATGPFLERLDEMIDEIVKTTLELKRIEMPRKRKEV</sequence>